<organism evidence="1 2">
    <name type="scientific">Catharanthus roseus</name>
    <name type="common">Madagascar periwinkle</name>
    <name type="synonym">Vinca rosea</name>
    <dbReference type="NCBI Taxonomy" id="4058"/>
    <lineage>
        <taxon>Eukaryota</taxon>
        <taxon>Viridiplantae</taxon>
        <taxon>Streptophyta</taxon>
        <taxon>Embryophyta</taxon>
        <taxon>Tracheophyta</taxon>
        <taxon>Spermatophyta</taxon>
        <taxon>Magnoliopsida</taxon>
        <taxon>eudicotyledons</taxon>
        <taxon>Gunneridae</taxon>
        <taxon>Pentapetalae</taxon>
        <taxon>asterids</taxon>
        <taxon>lamiids</taxon>
        <taxon>Gentianales</taxon>
        <taxon>Apocynaceae</taxon>
        <taxon>Rauvolfioideae</taxon>
        <taxon>Vinceae</taxon>
        <taxon>Catharanthinae</taxon>
        <taxon>Catharanthus</taxon>
    </lineage>
</organism>
<accession>A0ACC0C9D6</accession>
<evidence type="ECO:0000313" key="2">
    <source>
        <dbReference type="Proteomes" id="UP001060085"/>
    </source>
</evidence>
<sequence length="336" mass="38161">MGYNMPLLEAVGLTLTGKNFNVATAFMGNEQATIYRWSGLMLVIEDVFSKSYHMLCRRHIDQNLLAKLTEMIKDEEVASRQIAEIKYSLAFSKHKEKFSEKSNPILKNISNNIIHLALKKILLEIKRACEIIDDLLNKCGHYLRKSHGLLCSCELIGQYEHLLPLKLEDVSVFWKTLEIGIRDLASLLDQISTGPISKIREVHRVLSPVLVEDPGAILTTPPEHAVTKGQRKTNSTKKDKSYSKHVSTARRKIRKSSGSGSDSDSTSGSGFGSRRRGRPPRAPRDGCLLPPLHVQWQYHRDIQVSGWAETYSERIAYWNTRYRAEVPPRDPIHVNY</sequence>
<proteinExistence type="predicted"/>
<protein>
    <submittedName>
        <fullName evidence="1">Uncharacterized protein</fullName>
    </submittedName>
</protein>
<keyword evidence="2" id="KW-1185">Reference proteome</keyword>
<gene>
    <name evidence="1" type="ORF">M9H77_02788</name>
</gene>
<dbReference type="Proteomes" id="UP001060085">
    <property type="component" value="Linkage Group LG01"/>
</dbReference>
<comment type="caution">
    <text evidence="1">The sequence shown here is derived from an EMBL/GenBank/DDBJ whole genome shotgun (WGS) entry which is preliminary data.</text>
</comment>
<dbReference type="EMBL" id="CM044701">
    <property type="protein sequence ID" value="KAI5681560.1"/>
    <property type="molecule type" value="Genomic_DNA"/>
</dbReference>
<reference evidence="2" key="1">
    <citation type="journal article" date="2023" name="Nat. Plants">
        <title>Single-cell RNA sequencing provides a high-resolution roadmap for understanding the multicellular compartmentation of specialized metabolism.</title>
        <authorList>
            <person name="Sun S."/>
            <person name="Shen X."/>
            <person name="Li Y."/>
            <person name="Li Y."/>
            <person name="Wang S."/>
            <person name="Li R."/>
            <person name="Zhang H."/>
            <person name="Shen G."/>
            <person name="Guo B."/>
            <person name="Wei J."/>
            <person name="Xu J."/>
            <person name="St-Pierre B."/>
            <person name="Chen S."/>
            <person name="Sun C."/>
        </authorList>
    </citation>
    <scope>NUCLEOTIDE SEQUENCE [LARGE SCALE GENOMIC DNA]</scope>
</reference>
<evidence type="ECO:0000313" key="1">
    <source>
        <dbReference type="EMBL" id="KAI5681560.1"/>
    </source>
</evidence>
<name>A0ACC0C9D6_CATRO</name>